<feature type="region of interest" description="Disordered" evidence="6">
    <location>
        <begin position="552"/>
        <end position="626"/>
    </location>
</feature>
<keyword evidence="2" id="KW-0963">Cytoplasm</keyword>
<name>W8BFA7_CERCA</name>
<feature type="compositionally biased region" description="Low complexity" evidence="6">
    <location>
        <begin position="556"/>
        <end position="567"/>
    </location>
</feature>
<dbReference type="GO" id="GO:0034454">
    <property type="term" value="P:microtubule anchoring at centrosome"/>
    <property type="evidence" value="ECO:0007669"/>
    <property type="project" value="TreeGrafter"/>
</dbReference>
<dbReference type="Proteomes" id="UP000606786">
    <property type="component" value="Unassembled WGS sequence"/>
</dbReference>
<dbReference type="OrthoDB" id="5799458at2759"/>
<feature type="compositionally biased region" description="Polar residues" evidence="6">
    <location>
        <begin position="164"/>
        <end position="174"/>
    </location>
</feature>
<keyword evidence="4" id="KW-0206">Cytoskeleton</keyword>
<keyword evidence="9" id="KW-1185">Reference proteome</keyword>
<feature type="compositionally biased region" description="Polar residues" evidence="6">
    <location>
        <begin position="199"/>
        <end position="208"/>
    </location>
</feature>
<feature type="region of interest" description="Disordered" evidence="6">
    <location>
        <begin position="199"/>
        <end position="233"/>
    </location>
</feature>
<reference evidence="8" key="1">
    <citation type="submission" date="2013-07" db="EMBL/GenBank/DDBJ databases">
        <authorList>
            <person name="Geib S."/>
        </authorList>
    </citation>
    <scope>NUCLEOTIDE SEQUENCE</scope>
</reference>
<dbReference type="SUPFAM" id="SSF47473">
    <property type="entry name" value="EF-hand"/>
    <property type="match status" value="1"/>
</dbReference>
<evidence type="ECO:0000313" key="9">
    <source>
        <dbReference type="Proteomes" id="UP000606786"/>
    </source>
</evidence>
<evidence type="ECO:0000256" key="6">
    <source>
        <dbReference type="SAM" id="MobiDB-lite"/>
    </source>
</evidence>
<reference evidence="7" key="3">
    <citation type="submission" date="2020-11" db="EMBL/GenBank/DDBJ databases">
        <authorList>
            <person name="Whitehead M."/>
        </authorList>
    </citation>
    <scope>NUCLEOTIDE SEQUENCE</scope>
    <source>
        <strain evidence="7">EGII</strain>
    </source>
</reference>
<feature type="coiled-coil region" evidence="5">
    <location>
        <begin position="436"/>
        <end position="552"/>
    </location>
</feature>
<comment type="subcellular location">
    <subcellularLocation>
        <location evidence="1">Cytoplasm</location>
        <location evidence="1">Cytoskeleton</location>
        <location evidence="1">Microtubule organizing center</location>
        <location evidence="1">Centrosome</location>
    </subcellularLocation>
</comment>
<feature type="region of interest" description="Disordered" evidence="6">
    <location>
        <begin position="860"/>
        <end position="960"/>
    </location>
</feature>
<feature type="coiled-coil region" evidence="5">
    <location>
        <begin position="763"/>
        <end position="815"/>
    </location>
</feature>
<feature type="compositionally biased region" description="Polar residues" evidence="6">
    <location>
        <begin position="938"/>
        <end position="958"/>
    </location>
</feature>
<dbReference type="PANTHER" id="PTHR18905">
    <property type="entry name" value="NINEIN"/>
    <property type="match status" value="1"/>
</dbReference>
<keyword evidence="3" id="KW-0597">Phosphoprotein</keyword>
<reference evidence="8" key="2">
    <citation type="journal article" date="2014" name="BMC Genomics">
        <title>A genomic perspective to assessing quality of mass-reared SIT flies used in Mediterranean fruit fly (Ceratitis capitata) eradication in California.</title>
        <authorList>
            <person name="Calla B."/>
            <person name="Hall B."/>
            <person name="Hou S."/>
            <person name="Geib S.M."/>
        </authorList>
    </citation>
    <scope>NUCLEOTIDE SEQUENCE</scope>
</reference>
<gene>
    <name evidence="8" type="primary">BSG2</name>
    <name evidence="7" type="ORF">CCAP1982_LOCUS7350</name>
</gene>
<dbReference type="PANTHER" id="PTHR18905:SF13">
    <property type="entry name" value="NON-CENTROSOMAL MICROTUBULE ARRAY"/>
    <property type="match status" value="1"/>
</dbReference>
<feature type="coiled-coil region" evidence="5">
    <location>
        <begin position="350"/>
        <end position="384"/>
    </location>
</feature>
<feature type="compositionally biased region" description="Low complexity" evidence="6">
    <location>
        <begin position="928"/>
        <end position="937"/>
    </location>
</feature>
<accession>W8BFA7</accession>
<dbReference type="GO" id="GO:0005813">
    <property type="term" value="C:centrosome"/>
    <property type="evidence" value="ECO:0007669"/>
    <property type="project" value="UniProtKB-SubCell"/>
</dbReference>
<evidence type="ECO:0000256" key="2">
    <source>
        <dbReference type="ARBA" id="ARBA00022490"/>
    </source>
</evidence>
<dbReference type="EMBL" id="GAMC01006585">
    <property type="protein sequence ID" value="JAB99970.1"/>
    <property type="molecule type" value="mRNA"/>
</dbReference>
<feature type="coiled-coil region" evidence="5">
    <location>
        <begin position="979"/>
        <end position="1046"/>
    </location>
</feature>
<protein>
    <submittedName>
        <fullName evidence="7">(Mediterranean fruit fly) hypothetical protein</fullName>
    </submittedName>
    <submittedName>
        <fullName evidence="8">Blastoderm-specific protein 25D</fullName>
    </submittedName>
</protein>
<evidence type="ECO:0000256" key="3">
    <source>
        <dbReference type="ARBA" id="ARBA00022553"/>
    </source>
</evidence>
<evidence type="ECO:0000313" key="8">
    <source>
        <dbReference type="EMBL" id="JAB99970.1"/>
    </source>
</evidence>
<dbReference type="EMBL" id="CAJHJT010000012">
    <property type="protein sequence ID" value="CAD6998796.1"/>
    <property type="molecule type" value="Genomic_DNA"/>
</dbReference>
<keyword evidence="5" id="KW-0175">Coiled coil</keyword>
<evidence type="ECO:0000256" key="1">
    <source>
        <dbReference type="ARBA" id="ARBA00004300"/>
    </source>
</evidence>
<evidence type="ECO:0000256" key="4">
    <source>
        <dbReference type="ARBA" id="ARBA00023212"/>
    </source>
</evidence>
<organism evidence="8">
    <name type="scientific">Ceratitis capitata</name>
    <name type="common">Mediterranean fruit fly</name>
    <name type="synonym">Tephritis capitata</name>
    <dbReference type="NCBI Taxonomy" id="7213"/>
    <lineage>
        <taxon>Eukaryota</taxon>
        <taxon>Metazoa</taxon>
        <taxon>Ecdysozoa</taxon>
        <taxon>Arthropoda</taxon>
        <taxon>Hexapoda</taxon>
        <taxon>Insecta</taxon>
        <taxon>Pterygota</taxon>
        <taxon>Neoptera</taxon>
        <taxon>Endopterygota</taxon>
        <taxon>Diptera</taxon>
        <taxon>Brachycera</taxon>
        <taxon>Muscomorpha</taxon>
        <taxon>Tephritoidea</taxon>
        <taxon>Tephritidae</taxon>
        <taxon>Ceratitis</taxon>
        <taxon>Ceratitis</taxon>
    </lineage>
</organism>
<evidence type="ECO:0000256" key="5">
    <source>
        <dbReference type="SAM" id="Coils"/>
    </source>
</evidence>
<feature type="compositionally biased region" description="Basic and acidic residues" evidence="6">
    <location>
        <begin position="590"/>
        <end position="606"/>
    </location>
</feature>
<evidence type="ECO:0000313" key="7">
    <source>
        <dbReference type="EMBL" id="CAD6998796.1"/>
    </source>
</evidence>
<feature type="coiled-coil region" evidence="5">
    <location>
        <begin position="642"/>
        <end position="707"/>
    </location>
</feature>
<proteinExistence type="evidence at transcript level"/>
<feature type="compositionally biased region" description="Low complexity" evidence="6">
    <location>
        <begin position="883"/>
        <end position="893"/>
    </location>
</feature>
<dbReference type="InterPro" id="IPR011992">
    <property type="entry name" value="EF-hand-dom_pair"/>
</dbReference>
<feature type="compositionally biased region" description="Basic and acidic residues" evidence="6">
    <location>
        <begin position="133"/>
        <end position="147"/>
    </location>
</feature>
<feature type="compositionally biased region" description="Polar residues" evidence="6">
    <location>
        <begin position="616"/>
        <end position="625"/>
    </location>
</feature>
<dbReference type="AlphaFoldDB" id="W8BFA7"/>
<feature type="region of interest" description="Disordered" evidence="6">
    <location>
        <begin position="131"/>
        <end position="182"/>
    </location>
</feature>
<sequence>MELSSDPYELKLYQMFQSCDKEQCGLLDEESLRRLCGLLELQDKGTVLIGDLSGNGRVSFDCFKEALLKFLGAELELDTKEQHSQSDAHTRSGDVISAPTIVNSSNSNCKSSNCLADAKERTLVIADTIESSKSVDSDHPTSDREVSPKLVMGSKKYGRRSRPSTHNIKNLSLTDSEDDGESHDHRLCDINVHHGLSCVQRSSSQTDIPNKGRRRPPTTNGGGKLKRCSSLPTQRSMQLKLNSKTLNSNIKKPQLWDKLQQKQALNSSVESLDSPPLTEPEIMPVHRILDIFDRAQIENGKGILLALGFDDDEINVTQLNKILEEELRGLEDDTQLAIVRAYMALQLSEMTSLRQTVRQLHDENKKLNASNKDANHRLALLAAEIDERHASLEDSSKKEIRLLEQRHATLVRELSTRMANDRENWSSFTTRLEARIKQLEQEEIKNKTELELVRRENCDLENEHHKLQKQVTELLEKNLKLNLQLADLDRDTSSGVCETRNSKRLEEDEEVARLVEKVSELQMDNKSLRDKTDELVAEIESLNLEILRMKSKNKKSNSSTSNTNASTPVDAGSVVVDDAEQGANLTAIKRRGDSPSKTHITEESPRLGKLRKCTDPANSETSDTSGEWMALNSELRESESHRNNATNSVSDYLEQISALKQKIKELEVQAKTSSTSNQRVVSPDERCKELEASLEQMQRAYEDCEDYWQGKLAEERQLFEKERQIYEEEQLESDKKFTELMEKVREYEEQFSRDGRLSPIEEKDALEQQYADLEAEASELRETARKMFDEKSNEIENLQREIEDLRMRLGESVEILTGACELNNEAMAVSALHINPDKQSPASSPISYLWHQSTIQEPAKNYNTIFPPSPESPTRPNIRNNLTTSETTIFSTTPVDTIAPIQKPTSSKQSESETDEVSSTASGKSSESHSPASTHSARQSQLQQQSKTSPSTEHSISSVGMKEELKRLKFFEISLREQVKNLSLQRDGLVMELQQLQEARPVLEKAYARTPHPSVIQRVNQLELRNRHLQNAIKQQQQQTESLMQRSWQQHQMELADLHNRIENQGSMIAEQVQRLQNADILVKDLYVENAHLAATIQRLEQHRARMNMVHQRQGINGLPGMP</sequence>